<dbReference type="RefSeq" id="WP_125119765.1">
    <property type="nucleotide sequence ID" value="NZ_AP019309.1"/>
</dbReference>
<comment type="pathway">
    <text evidence="2 14">Cofactor biosynthesis; FMN biosynthesis; FMN from riboflavin (ATP route): step 1/1.</text>
</comment>
<dbReference type="SMART" id="SM00904">
    <property type="entry name" value="Flavokinase"/>
    <property type="match status" value="1"/>
</dbReference>
<dbReference type="OrthoDB" id="9803667at2"/>
<comment type="catalytic activity">
    <reaction evidence="13 14">
        <text>FMN + ATP + H(+) = FAD + diphosphate</text>
        <dbReference type="Rhea" id="RHEA:17237"/>
        <dbReference type="ChEBI" id="CHEBI:15378"/>
        <dbReference type="ChEBI" id="CHEBI:30616"/>
        <dbReference type="ChEBI" id="CHEBI:33019"/>
        <dbReference type="ChEBI" id="CHEBI:57692"/>
        <dbReference type="ChEBI" id="CHEBI:58210"/>
        <dbReference type="EC" id="2.7.7.2"/>
    </reaction>
</comment>
<dbReference type="NCBIfam" id="TIGR00083">
    <property type="entry name" value="ribF"/>
    <property type="match status" value="1"/>
</dbReference>
<dbReference type="GO" id="GO:0003919">
    <property type="term" value="F:FMN adenylyltransferase activity"/>
    <property type="evidence" value="ECO:0007669"/>
    <property type="project" value="UniProtKB-UniRule"/>
</dbReference>
<dbReference type="InterPro" id="IPR015864">
    <property type="entry name" value="FAD_synthase"/>
</dbReference>
<keyword evidence="7 14" id="KW-0547">Nucleotide-binding</keyword>
<evidence type="ECO:0000256" key="8">
    <source>
        <dbReference type="ARBA" id="ARBA00022777"/>
    </source>
</evidence>
<dbReference type="PANTHER" id="PTHR22749:SF6">
    <property type="entry name" value="RIBOFLAVIN KINASE"/>
    <property type="match status" value="1"/>
</dbReference>
<evidence type="ECO:0000256" key="1">
    <source>
        <dbReference type="ARBA" id="ARBA00004726"/>
    </source>
</evidence>
<reference evidence="16 17" key="1">
    <citation type="submission" date="2018-11" db="EMBL/GenBank/DDBJ databases">
        <title>Novel Erysipelotrichaceae bacterium isolated from small intestine of a swine.</title>
        <authorList>
            <person name="Kim J.S."/>
            <person name="Choe H."/>
            <person name="Lee Y.R."/>
            <person name="Kim K.M."/>
            <person name="Park D.S."/>
        </authorList>
    </citation>
    <scope>NUCLEOTIDE SEQUENCE [LARGE SCALE GENOMIC DNA]</scope>
    <source>
        <strain evidence="16 17">SG0102</strain>
    </source>
</reference>
<keyword evidence="17" id="KW-1185">Reference proteome</keyword>
<keyword evidence="10 14" id="KW-0067">ATP-binding</keyword>
<keyword evidence="9 14" id="KW-0274">FAD</keyword>
<evidence type="ECO:0000256" key="9">
    <source>
        <dbReference type="ARBA" id="ARBA00022827"/>
    </source>
</evidence>
<dbReference type="SUPFAM" id="SSF82114">
    <property type="entry name" value="Riboflavin kinase-like"/>
    <property type="match status" value="1"/>
</dbReference>
<comment type="pathway">
    <text evidence="1 14">Cofactor biosynthesis; FAD biosynthesis; FAD from FMN: step 1/1.</text>
</comment>
<dbReference type="FunCoup" id="A0A3G9JVT6">
    <property type="interactions" value="347"/>
</dbReference>
<protein>
    <recommendedName>
        <fullName evidence="14">Riboflavin biosynthesis protein</fullName>
    </recommendedName>
    <domain>
        <recommendedName>
            <fullName evidence="14">Riboflavin kinase</fullName>
            <ecNumber evidence="14">2.7.1.26</ecNumber>
        </recommendedName>
        <alternativeName>
            <fullName evidence="14">Flavokinase</fullName>
        </alternativeName>
    </domain>
    <domain>
        <recommendedName>
            <fullName evidence="14">FMN adenylyltransferase</fullName>
            <ecNumber evidence="14">2.7.7.2</ecNumber>
        </recommendedName>
        <alternativeName>
            <fullName evidence="14">FAD pyrophosphorylase</fullName>
        </alternativeName>
        <alternativeName>
            <fullName evidence="14">FAD synthase</fullName>
        </alternativeName>
    </domain>
</protein>
<keyword evidence="6 14" id="KW-0548">Nucleotidyltransferase</keyword>
<dbReference type="EC" id="2.7.1.26" evidence="14"/>
<dbReference type="InterPro" id="IPR023468">
    <property type="entry name" value="Riboflavin_kinase"/>
</dbReference>
<dbReference type="SUPFAM" id="SSF52374">
    <property type="entry name" value="Nucleotidylyl transferase"/>
    <property type="match status" value="1"/>
</dbReference>
<evidence type="ECO:0000259" key="15">
    <source>
        <dbReference type="SMART" id="SM00904"/>
    </source>
</evidence>
<dbReference type="InterPro" id="IPR002606">
    <property type="entry name" value="Riboflavin_kinase_bac"/>
</dbReference>
<dbReference type="FunFam" id="3.40.50.620:FF:000021">
    <property type="entry name" value="Riboflavin biosynthesis protein"/>
    <property type="match status" value="1"/>
</dbReference>
<dbReference type="Gene3D" id="3.40.50.620">
    <property type="entry name" value="HUPs"/>
    <property type="match status" value="1"/>
</dbReference>
<dbReference type="InterPro" id="IPR023465">
    <property type="entry name" value="Riboflavin_kinase_dom_sf"/>
</dbReference>
<dbReference type="GO" id="GO:0005524">
    <property type="term" value="F:ATP binding"/>
    <property type="evidence" value="ECO:0007669"/>
    <property type="project" value="UniProtKB-UniRule"/>
</dbReference>
<keyword evidence="5 14" id="KW-0808">Transferase</keyword>
<dbReference type="InterPro" id="IPR015865">
    <property type="entry name" value="Riboflavin_kinase_bac/euk"/>
</dbReference>
<dbReference type="InParanoid" id="A0A3G9JVT6"/>
<dbReference type="PIRSF" id="PIRSF004491">
    <property type="entry name" value="FAD_Synth"/>
    <property type="match status" value="1"/>
</dbReference>
<dbReference type="CDD" id="cd02064">
    <property type="entry name" value="FAD_synthetase_N"/>
    <property type="match status" value="1"/>
</dbReference>
<accession>A0A3G9JVT6</accession>
<dbReference type="GO" id="GO:0009398">
    <property type="term" value="P:FMN biosynthetic process"/>
    <property type="evidence" value="ECO:0007669"/>
    <property type="project" value="UniProtKB-UniRule"/>
</dbReference>
<keyword evidence="3 14" id="KW-0285">Flavoprotein</keyword>
<keyword evidence="11" id="KW-0511">Multifunctional enzyme</keyword>
<evidence type="ECO:0000256" key="2">
    <source>
        <dbReference type="ARBA" id="ARBA00005201"/>
    </source>
</evidence>
<comment type="similarity">
    <text evidence="14">Belongs to the ribF family.</text>
</comment>
<dbReference type="AlphaFoldDB" id="A0A3G9JVT6"/>
<organism evidence="16 17">
    <name type="scientific">Intestinibaculum porci</name>
    <dbReference type="NCBI Taxonomy" id="2487118"/>
    <lineage>
        <taxon>Bacteria</taxon>
        <taxon>Bacillati</taxon>
        <taxon>Bacillota</taxon>
        <taxon>Erysipelotrichia</taxon>
        <taxon>Erysipelotrichales</taxon>
        <taxon>Erysipelotrichaceae</taxon>
        <taxon>Intestinibaculum</taxon>
    </lineage>
</organism>
<evidence type="ECO:0000256" key="3">
    <source>
        <dbReference type="ARBA" id="ARBA00022630"/>
    </source>
</evidence>
<dbReference type="Proteomes" id="UP000268059">
    <property type="component" value="Chromosome"/>
</dbReference>
<name>A0A3G9JVT6_9FIRM</name>
<evidence type="ECO:0000256" key="14">
    <source>
        <dbReference type="PIRNR" id="PIRNR004491"/>
    </source>
</evidence>
<dbReference type="UniPathway" id="UPA00277">
    <property type="reaction ID" value="UER00407"/>
</dbReference>
<keyword evidence="8 14" id="KW-0418">Kinase</keyword>
<dbReference type="PANTHER" id="PTHR22749">
    <property type="entry name" value="RIBOFLAVIN KINASE/FMN ADENYLYLTRANSFERASE"/>
    <property type="match status" value="1"/>
</dbReference>
<evidence type="ECO:0000256" key="10">
    <source>
        <dbReference type="ARBA" id="ARBA00022840"/>
    </source>
</evidence>
<dbReference type="Pfam" id="PF01687">
    <property type="entry name" value="Flavokinase"/>
    <property type="match status" value="1"/>
</dbReference>
<dbReference type="Gene3D" id="2.40.30.30">
    <property type="entry name" value="Riboflavin kinase-like"/>
    <property type="match status" value="1"/>
</dbReference>
<sequence>METETLKLHEIKQSTQNYVVAIGFFDGLHLGHQALIREVLKVAKEKSLMPAVMTFPSHPLAVLNGVKTTSLTSLADRLDLLEAMGIEKVFLIDFNKEVAALSAQAFIDAYLMPNNVKHVVVGYDFRFGDHNKGDIHDLDHQSFALSVVDPIMYNKEEKVSSTFIKNLLTQGHIRDANRLLTRPFTIKGEVIHGKQRGRLMGYPTANVDYDHYFVPRRGVYGVKVKVKGQTYDGMANIGRNPTFDDIFKDSLEIYIFDFQDDIYGEMMDVYFYAFTRPEAVFKNMEELKARLDADALEVRELMKQF</sequence>
<dbReference type="GO" id="GO:0008531">
    <property type="term" value="F:riboflavin kinase activity"/>
    <property type="evidence" value="ECO:0007669"/>
    <property type="project" value="UniProtKB-UniRule"/>
</dbReference>
<evidence type="ECO:0000256" key="12">
    <source>
        <dbReference type="ARBA" id="ARBA00047880"/>
    </source>
</evidence>
<gene>
    <name evidence="16" type="primary">ribC</name>
    <name evidence="16" type="ORF">SG0102_19280</name>
</gene>
<evidence type="ECO:0000256" key="13">
    <source>
        <dbReference type="ARBA" id="ARBA00049494"/>
    </source>
</evidence>
<evidence type="ECO:0000256" key="5">
    <source>
        <dbReference type="ARBA" id="ARBA00022679"/>
    </source>
</evidence>
<dbReference type="InterPro" id="IPR014729">
    <property type="entry name" value="Rossmann-like_a/b/a_fold"/>
</dbReference>
<dbReference type="EC" id="2.7.7.2" evidence="14"/>
<evidence type="ECO:0000256" key="7">
    <source>
        <dbReference type="ARBA" id="ARBA00022741"/>
    </source>
</evidence>
<dbReference type="EMBL" id="AP019309">
    <property type="protein sequence ID" value="BBH26994.1"/>
    <property type="molecule type" value="Genomic_DNA"/>
</dbReference>
<dbReference type="GO" id="GO:0009231">
    <property type="term" value="P:riboflavin biosynthetic process"/>
    <property type="evidence" value="ECO:0007669"/>
    <property type="project" value="InterPro"/>
</dbReference>
<evidence type="ECO:0000256" key="6">
    <source>
        <dbReference type="ARBA" id="ARBA00022695"/>
    </source>
</evidence>
<evidence type="ECO:0000256" key="4">
    <source>
        <dbReference type="ARBA" id="ARBA00022643"/>
    </source>
</evidence>
<dbReference type="GO" id="GO:0006747">
    <property type="term" value="P:FAD biosynthetic process"/>
    <property type="evidence" value="ECO:0007669"/>
    <property type="project" value="UniProtKB-UniRule"/>
</dbReference>
<evidence type="ECO:0000313" key="17">
    <source>
        <dbReference type="Proteomes" id="UP000268059"/>
    </source>
</evidence>
<evidence type="ECO:0000256" key="11">
    <source>
        <dbReference type="ARBA" id="ARBA00023268"/>
    </source>
</evidence>
<proteinExistence type="inferred from homology"/>
<evidence type="ECO:0000313" key="16">
    <source>
        <dbReference type="EMBL" id="BBH26994.1"/>
    </source>
</evidence>
<dbReference type="KEGG" id="ebm:SG0102_19280"/>
<dbReference type="NCBIfam" id="NF004162">
    <property type="entry name" value="PRK05627.1-5"/>
    <property type="match status" value="1"/>
</dbReference>
<comment type="catalytic activity">
    <reaction evidence="12 14">
        <text>riboflavin + ATP = FMN + ADP + H(+)</text>
        <dbReference type="Rhea" id="RHEA:14357"/>
        <dbReference type="ChEBI" id="CHEBI:15378"/>
        <dbReference type="ChEBI" id="CHEBI:30616"/>
        <dbReference type="ChEBI" id="CHEBI:57986"/>
        <dbReference type="ChEBI" id="CHEBI:58210"/>
        <dbReference type="ChEBI" id="CHEBI:456216"/>
        <dbReference type="EC" id="2.7.1.26"/>
    </reaction>
</comment>
<dbReference type="UniPathway" id="UPA00276">
    <property type="reaction ID" value="UER00406"/>
</dbReference>
<dbReference type="Pfam" id="PF06574">
    <property type="entry name" value="FAD_syn"/>
    <property type="match status" value="1"/>
</dbReference>
<feature type="domain" description="Riboflavin kinase" evidence="15">
    <location>
        <begin position="179"/>
        <end position="303"/>
    </location>
</feature>
<keyword evidence="4 14" id="KW-0288">FMN</keyword>